<evidence type="ECO:0000256" key="1">
    <source>
        <dbReference type="SAM" id="MobiDB-lite"/>
    </source>
</evidence>
<feature type="region of interest" description="Disordered" evidence="1">
    <location>
        <begin position="404"/>
        <end position="503"/>
    </location>
</feature>
<dbReference type="STRING" id="35622.SAMN04489764_0864"/>
<keyword evidence="4" id="KW-1185">Reference proteome</keyword>
<dbReference type="RefSeq" id="WP_131815425.1">
    <property type="nucleotide sequence ID" value="NZ_FNKK01000002.1"/>
</dbReference>
<reference evidence="3 4" key="1">
    <citation type="submission" date="2016-10" db="EMBL/GenBank/DDBJ databases">
        <authorList>
            <person name="de Groot N.N."/>
        </authorList>
    </citation>
    <scope>NUCLEOTIDE SEQUENCE [LARGE SCALE GENOMIC DNA]</scope>
    <source>
        <strain evidence="3 4">DSM 43794</strain>
    </source>
</reference>
<keyword evidence="2" id="KW-1133">Transmembrane helix</keyword>
<feature type="compositionally biased region" description="Basic and acidic residues" evidence="1">
    <location>
        <begin position="494"/>
        <end position="503"/>
    </location>
</feature>
<feature type="transmembrane region" description="Helical" evidence="2">
    <location>
        <begin position="27"/>
        <end position="48"/>
    </location>
</feature>
<evidence type="ECO:0000313" key="3">
    <source>
        <dbReference type="EMBL" id="SDQ48656.1"/>
    </source>
</evidence>
<keyword evidence="2" id="KW-0472">Membrane</keyword>
<proteinExistence type="predicted"/>
<dbReference type="PANTHER" id="PTHR32309:SF31">
    <property type="entry name" value="CAPSULAR EXOPOLYSACCHARIDE FAMILY"/>
    <property type="match status" value="1"/>
</dbReference>
<evidence type="ECO:0000313" key="4">
    <source>
        <dbReference type="Proteomes" id="UP000217103"/>
    </source>
</evidence>
<dbReference type="PANTHER" id="PTHR32309">
    <property type="entry name" value="TYROSINE-PROTEIN KINASE"/>
    <property type="match status" value="1"/>
</dbReference>
<accession>A0A1H1BBB2</accession>
<protein>
    <submittedName>
        <fullName evidence="3">Chain length determinant protein</fullName>
    </submittedName>
</protein>
<evidence type="ECO:0000256" key="2">
    <source>
        <dbReference type="SAM" id="Phobius"/>
    </source>
</evidence>
<dbReference type="AlphaFoldDB" id="A0A1H1BBB2"/>
<gene>
    <name evidence="3" type="ORF">SAMN04489764_0864</name>
</gene>
<dbReference type="OrthoDB" id="3542802at2"/>
<name>A0A1H1BBB2_9ACTN</name>
<organism evidence="3 4">
    <name type="scientific">Thermostaphylospora chromogena</name>
    <dbReference type="NCBI Taxonomy" id="35622"/>
    <lineage>
        <taxon>Bacteria</taxon>
        <taxon>Bacillati</taxon>
        <taxon>Actinomycetota</taxon>
        <taxon>Actinomycetes</taxon>
        <taxon>Streptosporangiales</taxon>
        <taxon>Thermomonosporaceae</taxon>
        <taxon>Thermostaphylospora</taxon>
    </lineage>
</organism>
<keyword evidence="2" id="KW-0812">Transmembrane</keyword>
<dbReference type="Proteomes" id="UP000217103">
    <property type="component" value="Unassembled WGS sequence"/>
</dbReference>
<dbReference type="InterPro" id="IPR050445">
    <property type="entry name" value="Bact_polysacc_biosynth/exp"/>
</dbReference>
<dbReference type="EMBL" id="FNKK01000002">
    <property type="protein sequence ID" value="SDQ48656.1"/>
    <property type="molecule type" value="Genomic_DNA"/>
</dbReference>
<sequence>MSLLPDIPGTHPGGNLGAYADLCKRRWLVFLLCLSAGFASGAALLWLIPPSYTATAEVLVVPTGVRDEVTPVTARFREPLNLDTQARIAQSAAVAHRAEAMLGSGPDTEPASIEVTVPPNSSILSISATAASPRLAAAQAQAYAEAYLAHRAQEARRDLDLQIRAVAARIRQVSAELNASLAALPGMAKGSAEYAMALRRQRVMTRQIHDLTLKHDALKTVTVGSGSVITNAVPPSAPSTPRLPLYLGSGVMLGLLAGAVGAVARDRLDTRLRSSRDVERLTGTTVLAELPVDRDGTIVDITRKRHEQTALRELAAALLASSTGDHLLLRPVGEPCDVHELAVTLRPVLDPVNLLTGDDLHDLVRAQSALLVIAPFTPASEVTSAIRSLIRHGTRVLGAVMLCPRRRPRSRRDASRPGRSRQATARPSARPYSTPDYSEPDYHDRGYPDPDYPAYHPDPVYPDPAPDLLVAPSPTARSRRFAPSPDTAPLHMLRPRDRTADGR</sequence>